<protein>
    <submittedName>
        <fullName evidence="1">Phosphoserine phosphatase</fullName>
    </submittedName>
</protein>
<dbReference type="GeneID" id="82847952"/>
<comment type="caution">
    <text evidence="1">The sequence shown here is derived from an EMBL/GenBank/DDBJ whole genome shotgun (WGS) entry which is preliminary data.</text>
</comment>
<reference evidence="1 2" key="1">
    <citation type="submission" date="2012-06" db="EMBL/GenBank/DDBJ databases">
        <title>Draft Genome Sequence of Lactobacillus hominis Strain CRBIP 24.179T, isolated from human intestine.</title>
        <authorList>
            <person name="Cousin S."/>
            <person name="Ma L."/>
            <person name="Bizet C."/>
            <person name="Loux V."/>
            <person name="Bouchier C."/>
            <person name="Clermont D."/>
            <person name="Creno S."/>
        </authorList>
    </citation>
    <scope>NUCLEOTIDE SEQUENCE [LARGE SCALE GENOMIC DNA]</scope>
    <source>
        <strain evidence="2">CRBIP 24.179T</strain>
    </source>
</reference>
<name>I7JVF2_9LACO</name>
<dbReference type="Gene3D" id="3.30.1240.10">
    <property type="match status" value="1"/>
</dbReference>
<dbReference type="SUPFAM" id="SSF56784">
    <property type="entry name" value="HAD-like"/>
    <property type="match status" value="1"/>
</dbReference>
<dbReference type="RefSeq" id="WP_008471899.1">
    <property type="nucleotide sequence ID" value="NZ_AYZP01000001.1"/>
</dbReference>
<dbReference type="PATRIC" id="fig|1423758.3.peg.430"/>
<evidence type="ECO:0000313" key="1">
    <source>
        <dbReference type="EMBL" id="CCI82731.1"/>
    </source>
</evidence>
<dbReference type="CDD" id="cd07516">
    <property type="entry name" value="HAD_Pase"/>
    <property type="match status" value="1"/>
</dbReference>
<dbReference type="GO" id="GO:0000287">
    <property type="term" value="F:magnesium ion binding"/>
    <property type="evidence" value="ECO:0007669"/>
    <property type="project" value="TreeGrafter"/>
</dbReference>
<keyword evidence="2" id="KW-1185">Reference proteome</keyword>
<dbReference type="PROSITE" id="PS01229">
    <property type="entry name" value="COF_2"/>
    <property type="match status" value="1"/>
</dbReference>
<dbReference type="SFLD" id="SFLDG01140">
    <property type="entry name" value="C2.B:_Phosphomannomutase_and_P"/>
    <property type="match status" value="1"/>
</dbReference>
<organism evidence="1 2">
    <name type="scientific">Lactobacillus hominis DSM 23910 = CRBIP 24.179</name>
    <dbReference type="NCBI Taxonomy" id="1423758"/>
    <lineage>
        <taxon>Bacteria</taxon>
        <taxon>Bacillati</taxon>
        <taxon>Bacillota</taxon>
        <taxon>Bacilli</taxon>
        <taxon>Lactobacillales</taxon>
        <taxon>Lactobacillaceae</taxon>
        <taxon>Lactobacillus</taxon>
    </lineage>
</organism>
<dbReference type="GO" id="GO:0016791">
    <property type="term" value="F:phosphatase activity"/>
    <property type="evidence" value="ECO:0007669"/>
    <property type="project" value="TreeGrafter"/>
</dbReference>
<dbReference type="EMBL" id="CAKE01000035">
    <property type="protein sequence ID" value="CCI82731.1"/>
    <property type="molecule type" value="Genomic_DNA"/>
</dbReference>
<dbReference type="PANTHER" id="PTHR10000">
    <property type="entry name" value="PHOSPHOSERINE PHOSPHATASE"/>
    <property type="match status" value="1"/>
</dbReference>
<dbReference type="NCBIfam" id="TIGR00099">
    <property type="entry name" value="Cof-subfamily"/>
    <property type="match status" value="1"/>
</dbReference>
<dbReference type="InterPro" id="IPR006379">
    <property type="entry name" value="HAD-SF_hydro_IIB"/>
</dbReference>
<proteinExistence type="predicted"/>
<dbReference type="Proteomes" id="UP000009320">
    <property type="component" value="Unassembled WGS sequence"/>
</dbReference>
<dbReference type="SFLD" id="SFLDS00003">
    <property type="entry name" value="Haloacid_Dehalogenase"/>
    <property type="match status" value="1"/>
</dbReference>
<dbReference type="AlphaFoldDB" id="I7JVF2"/>
<accession>I7JVF2</accession>
<dbReference type="GO" id="GO:0005829">
    <property type="term" value="C:cytosol"/>
    <property type="evidence" value="ECO:0007669"/>
    <property type="project" value="TreeGrafter"/>
</dbReference>
<dbReference type="PROSITE" id="PS01228">
    <property type="entry name" value="COF_1"/>
    <property type="match status" value="1"/>
</dbReference>
<gene>
    <name evidence="1" type="ORF">BN55_08615</name>
</gene>
<dbReference type="Pfam" id="PF08282">
    <property type="entry name" value="Hydrolase_3"/>
    <property type="match status" value="1"/>
</dbReference>
<evidence type="ECO:0000313" key="2">
    <source>
        <dbReference type="Proteomes" id="UP000009320"/>
    </source>
</evidence>
<dbReference type="InterPro" id="IPR023214">
    <property type="entry name" value="HAD_sf"/>
</dbReference>
<dbReference type="InterPro" id="IPR036412">
    <property type="entry name" value="HAD-like_sf"/>
</dbReference>
<dbReference type="OrthoDB" id="9806027at2"/>
<dbReference type="eggNOG" id="COG0561">
    <property type="taxonomic scope" value="Bacteria"/>
</dbReference>
<dbReference type="PANTHER" id="PTHR10000:SF55">
    <property type="entry name" value="5-AMINO-6-(5-PHOSPHO-D-RIBITYLAMINO)URACIL PHOSPHATASE YCSE"/>
    <property type="match status" value="1"/>
</dbReference>
<dbReference type="STRING" id="1423758.FC41_GL000427"/>
<dbReference type="InterPro" id="IPR000150">
    <property type="entry name" value="Cof"/>
</dbReference>
<sequence>MIKLIASDMDGTLLNSKMQISQKNIEAIKKAQANGIEFLIATGRAPAESKKLVQGAGIKTGFINLNGAMVFNTQGKLMVKEPIKRDKALEIIHLLEKTDYYFEIITAEHVYSNSKMRRIANFAHLVTGLNKNISFKKAVSVAAGSDQVLKVNFVKDYRELISQPNFEVMKLIAFNNRGEEAFKSIKKDLANLGNIVVTASGANNIEINSIKAQKGIALMDYAKLQGYKTEEVAAIGDNLNDESMISMAGVGVAMANAIPKIKQLASFVTKINNEDGVAFAIEHFLSEN</sequence>
<dbReference type="Gene3D" id="3.40.50.1000">
    <property type="entry name" value="HAD superfamily/HAD-like"/>
    <property type="match status" value="1"/>
</dbReference>
<dbReference type="NCBIfam" id="TIGR01484">
    <property type="entry name" value="HAD-SF-IIB"/>
    <property type="match status" value="1"/>
</dbReference>
<dbReference type="SFLD" id="SFLDG01144">
    <property type="entry name" value="C2.B.4:_PGP_Like"/>
    <property type="match status" value="1"/>
</dbReference>